<comment type="caution">
    <text evidence="1">The sequence shown here is derived from an EMBL/GenBank/DDBJ whole genome shotgun (WGS) entry which is preliminary data.</text>
</comment>
<protein>
    <submittedName>
        <fullName evidence="1">Uncharacterized protein</fullName>
    </submittedName>
</protein>
<dbReference type="AlphaFoldDB" id="A0A426XPX3"/>
<dbReference type="Proteomes" id="UP000287651">
    <property type="component" value="Unassembled WGS sequence"/>
</dbReference>
<organism evidence="1 2">
    <name type="scientific">Ensete ventricosum</name>
    <name type="common">Abyssinian banana</name>
    <name type="synonym">Musa ensete</name>
    <dbReference type="NCBI Taxonomy" id="4639"/>
    <lineage>
        <taxon>Eukaryota</taxon>
        <taxon>Viridiplantae</taxon>
        <taxon>Streptophyta</taxon>
        <taxon>Embryophyta</taxon>
        <taxon>Tracheophyta</taxon>
        <taxon>Spermatophyta</taxon>
        <taxon>Magnoliopsida</taxon>
        <taxon>Liliopsida</taxon>
        <taxon>Zingiberales</taxon>
        <taxon>Musaceae</taxon>
        <taxon>Ensete</taxon>
    </lineage>
</organism>
<evidence type="ECO:0000313" key="1">
    <source>
        <dbReference type="EMBL" id="RRT41547.1"/>
    </source>
</evidence>
<proteinExistence type="predicted"/>
<dbReference type="EMBL" id="AMZH03018495">
    <property type="protein sequence ID" value="RRT41547.1"/>
    <property type="molecule type" value="Genomic_DNA"/>
</dbReference>
<reference evidence="1 2" key="1">
    <citation type="journal article" date="2014" name="Agronomy (Basel)">
        <title>A Draft Genome Sequence for Ensete ventricosum, the Drought-Tolerant Tree Against Hunger.</title>
        <authorList>
            <person name="Harrison J."/>
            <person name="Moore K.A."/>
            <person name="Paszkiewicz K."/>
            <person name="Jones T."/>
            <person name="Grant M."/>
            <person name="Ambacheew D."/>
            <person name="Muzemil S."/>
            <person name="Studholme D.J."/>
        </authorList>
    </citation>
    <scope>NUCLEOTIDE SEQUENCE [LARGE SCALE GENOMIC DNA]</scope>
</reference>
<sequence length="74" mass="8476">MRRLWSSEHWFKLSSCNRAKEMAALSVERSLLVAFYITVRITAGYDQGGWQEEVIVGSIGQQKMRATVEGIREI</sequence>
<gene>
    <name evidence="1" type="ORF">B296_00030455</name>
</gene>
<name>A0A426XPX3_ENSVE</name>
<evidence type="ECO:0000313" key="2">
    <source>
        <dbReference type="Proteomes" id="UP000287651"/>
    </source>
</evidence>
<accession>A0A426XPX3</accession>